<dbReference type="InterPro" id="IPR011642">
    <property type="entry name" value="Gate_dom"/>
</dbReference>
<evidence type="ECO:0000259" key="2">
    <source>
        <dbReference type="PROSITE" id="PS51711"/>
    </source>
</evidence>
<dbReference type="RefSeq" id="WP_369017994.1">
    <property type="nucleotide sequence ID" value="NZ_CP121689.1"/>
</dbReference>
<dbReference type="EMBL" id="CP121689">
    <property type="protein sequence ID" value="WZL75845.1"/>
    <property type="molecule type" value="Genomic_DNA"/>
</dbReference>
<dbReference type="PANTHER" id="PTHR43185">
    <property type="entry name" value="FERROUS IRON TRANSPORT PROTEIN B"/>
    <property type="match status" value="1"/>
</dbReference>
<dbReference type="PANTHER" id="PTHR43185:SF1">
    <property type="entry name" value="FE(2+) TRANSPORTER FEOB"/>
    <property type="match status" value="1"/>
</dbReference>
<organism evidence="3 4">
    <name type="scientific">Thermatribacter velox</name>
    <dbReference type="NCBI Taxonomy" id="3039681"/>
    <lineage>
        <taxon>Bacteria</taxon>
        <taxon>Pseudomonadati</taxon>
        <taxon>Atribacterota</taxon>
        <taxon>Atribacteria</taxon>
        <taxon>Atribacterales</taxon>
        <taxon>Thermatribacteraceae</taxon>
        <taxon>Thermatribacter</taxon>
    </lineage>
</organism>
<dbReference type="Gene3D" id="3.40.50.300">
    <property type="entry name" value="P-loop containing nucleotide triphosphate hydrolases"/>
    <property type="match status" value="1"/>
</dbReference>
<feature type="transmembrane region" description="Helical" evidence="1">
    <location>
        <begin position="264"/>
        <end position="285"/>
    </location>
</feature>
<dbReference type="Pfam" id="PF07664">
    <property type="entry name" value="FeoB_C"/>
    <property type="match status" value="1"/>
</dbReference>
<keyword evidence="1" id="KW-0472">Membrane</keyword>
<feature type="transmembrane region" description="Helical" evidence="1">
    <location>
        <begin position="371"/>
        <end position="392"/>
    </location>
</feature>
<feature type="transmembrane region" description="Helical" evidence="1">
    <location>
        <begin position="305"/>
        <end position="327"/>
    </location>
</feature>
<evidence type="ECO:0000313" key="4">
    <source>
        <dbReference type="Proteomes" id="UP001461341"/>
    </source>
</evidence>
<keyword evidence="1" id="KW-0812">Transmembrane</keyword>
<dbReference type="PROSITE" id="PS51711">
    <property type="entry name" value="G_FEOB"/>
    <property type="match status" value="1"/>
</dbReference>
<protein>
    <submittedName>
        <fullName evidence="3">Ferrous iron transporter B</fullName>
    </submittedName>
</protein>
<proteinExistence type="predicted"/>
<evidence type="ECO:0000256" key="1">
    <source>
        <dbReference type="SAM" id="Phobius"/>
    </source>
</evidence>
<feature type="transmembrane region" description="Helical" evidence="1">
    <location>
        <begin position="499"/>
        <end position="519"/>
    </location>
</feature>
<evidence type="ECO:0000313" key="3">
    <source>
        <dbReference type="EMBL" id="WZL75845.1"/>
    </source>
</evidence>
<name>A0ABZ2YA07_9BACT</name>
<dbReference type="InterPro" id="IPR027417">
    <property type="entry name" value="P-loop_NTPase"/>
</dbReference>
<accession>A0ABZ2YA07</accession>
<dbReference type="InterPro" id="IPR011640">
    <property type="entry name" value="Fe2_transport_prot_B_C"/>
</dbReference>
<reference evidence="3 4" key="1">
    <citation type="submission" date="2023-03" db="EMBL/GenBank/DDBJ databases">
        <title>Novel Species.</title>
        <authorList>
            <person name="Ma S."/>
        </authorList>
    </citation>
    <scope>NUCLEOTIDE SEQUENCE [LARGE SCALE GENOMIC DNA]</scope>
    <source>
        <strain evidence="3 4">B11</strain>
    </source>
</reference>
<keyword evidence="1" id="KW-1133">Transmembrane helix</keyword>
<dbReference type="InterPro" id="IPR050860">
    <property type="entry name" value="FeoB_GTPase"/>
</dbReference>
<sequence length="549" mass="60466">MSGVYAFSSNYPGTTVDFLKSRVKKNGEWYELIDAPGTYSLKEEAEAERIAARLVEEADLVINVVDATNLERNLYLTFELAEKQKPMIVALNMWDEAKKKGVEIDVKALSVLLGVPVIPIVATTGEGIKELMDILPAARVPRPVSPDHERRWEEIGEIIERVQRFSYRRPGWREFLQKITVLPVSGTLIGLGVIAGMFFLVRAIGEGIIAYITEPLFNSLYLPLLEKLSAVLSGHPFWHSVLIGKLIDGQIDFELSFGLLTSGLYIPLGVVFPYILAFYFLLSLLEDVGYLPRLAVILDGFLHRLGLHGYSVIPALLGLGCNVPGVMATRVLESEQERFIMATLISIAVPCSAQQALIVGVLASYGVAPILIVYGTLALVGLTVALLLKYLVPGARPALICEMPPYRLPFPSALFSKLWIRLRGFLIDALPVMLVGIAGLNLLFLTNLFPLFAQVVSPWLARALGLPREAILIIIMGFLRKDMAMGMLLPLGLSAKQLVISSVVLSMFFPCIATFVVFLKELGWKRLLQGALIMLVSSFIVGSLLNFIL</sequence>
<keyword evidence="4" id="KW-1185">Reference proteome</keyword>
<dbReference type="InterPro" id="IPR030389">
    <property type="entry name" value="G_FEOB_dom"/>
</dbReference>
<dbReference type="SUPFAM" id="SSF52540">
    <property type="entry name" value="P-loop containing nucleoside triphosphate hydrolases"/>
    <property type="match status" value="1"/>
</dbReference>
<feature type="transmembrane region" description="Helical" evidence="1">
    <location>
        <begin position="531"/>
        <end position="548"/>
    </location>
</feature>
<dbReference type="Pfam" id="PF07670">
    <property type="entry name" value="Gate"/>
    <property type="match status" value="2"/>
</dbReference>
<feature type="transmembrane region" description="Helical" evidence="1">
    <location>
        <begin position="339"/>
        <end position="365"/>
    </location>
</feature>
<dbReference type="Proteomes" id="UP001461341">
    <property type="component" value="Chromosome"/>
</dbReference>
<feature type="transmembrane region" description="Helical" evidence="1">
    <location>
        <begin position="179"/>
        <end position="200"/>
    </location>
</feature>
<feature type="transmembrane region" description="Helical" evidence="1">
    <location>
        <begin position="425"/>
        <end position="453"/>
    </location>
</feature>
<feature type="domain" description="FeoB-type G" evidence="2">
    <location>
        <begin position="1"/>
        <end position="141"/>
    </location>
</feature>
<dbReference type="Pfam" id="PF02421">
    <property type="entry name" value="FeoB_N"/>
    <property type="match status" value="1"/>
</dbReference>
<gene>
    <name evidence="3" type="ORF">QBE54_09690</name>
</gene>